<name>A0A9P8UEI4_9PEZI</name>
<comment type="caution">
    <text evidence="2">The sequence shown here is derived from an EMBL/GenBank/DDBJ whole genome shotgun (WGS) entry which is preliminary data.</text>
</comment>
<dbReference type="InterPro" id="IPR019261">
    <property type="entry name" value="PARG_cat_microbial"/>
</dbReference>
<evidence type="ECO:0000313" key="3">
    <source>
        <dbReference type="Proteomes" id="UP000758603"/>
    </source>
</evidence>
<dbReference type="RefSeq" id="XP_045954968.1">
    <property type="nucleotide sequence ID" value="XM_046100476.1"/>
</dbReference>
<organism evidence="2 3">
    <name type="scientific">Truncatella angustata</name>
    <dbReference type="NCBI Taxonomy" id="152316"/>
    <lineage>
        <taxon>Eukaryota</taxon>
        <taxon>Fungi</taxon>
        <taxon>Dikarya</taxon>
        <taxon>Ascomycota</taxon>
        <taxon>Pezizomycotina</taxon>
        <taxon>Sordariomycetes</taxon>
        <taxon>Xylariomycetidae</taxon>
        <taxon>Amphisphaeriales</taxon>
        <taxon>Sporocadaceae</taxon>
        <taxon>Truncatella</taxon>
    </lineage>
</organism>
<dbReference type="OrthoDB" id="9985428at2759"/>
<dbReference type="PANTHER" id="PTHR35596:SF1">
    <property type="entry name" value="MICROBIAL-TYPE PARG CATALYTIC DOMAIN-CONTAINING PROTEIN"/>
    <property type="match status" value="1"/>
</dbReference>
<dbReference type="Proteomes" id="UP000758603">
    <property type="component" value="Unassembled WGS sequence"/>
</dbReference>
<reference evidence="2" key="1">
    <citation type="journal article" date="2021" name="Nat. Commun.">
        <title>Genetic determinants of endophytism in the Arabidopsis root mycobiome.</title>
        <authorList>
            <person name="Mesny F."/>
            <person name="Miyauchi S."/>
            <person name="Thiergart T."/>
            <person name="Pickel B."/>
            <person name="Atanasova L."/>
            <person name="Karlsson M."/>
            <person name="Huettel B."/>
            <person name="Barry K.W."/>
            <person name="Haridas S."/>
            <person name="Chen C."/>
            <person name="Bauer D."/>
            <person name="Andreopoulos W."/>
            <person name="Pangilinan J."/>
            <person name="LaButti K."/>
            <person name="Riley R."/>
            <person name="Lipzen A."/>
            <person name="Clum A."/>
            <person name="Drula E."/>
            <person name="Henrissat B."/>
            <person name="Kohler A."/>
            <person name="Grigoriev I.V."/>
            <person name="Martin F.M."/>
            <person name="Hacquard S."/>
        </authorList>
    </citation>
    <scope>NUCLEOTIDE SEQUENCE</scope>
    <source>
        <strain evidence="2">MPI-SDFR-AT-0073</strain>
    </source>
</reference>
<dbReference type="EMBL" id="JAGPXC010000007">
    <property type="protein sequence ID" value="KAH6648461.1"/>
    <property type="molecule type" value="Genomic_DNA"/>
</dbReference>
<feature type="domain" description="Microbial-type PARG catalytic" evidence="1">
    <location>
        <begin position="65"/>
        <end position="148"/>
    </location>
</feature>
<dbReference type="Pfam" id="PF10021">
    <property type="entry name" value="PARG_cat_microb"/>
    <property type="match status" value="1"/>
</dbReference>
<dbReference type="InterPro" id="IPR043472">
    <property type="entry name" value="Macro_dom-like"/>
</dbReference>
<accession>A0A9P8UEI4</accession>
<dbReference type="InterPro" id="IPR012664">
    <property type="entry name" value="CHP02452"/>
</dbReference>
<sequence length="301" mass="33055">MPRRPLNGRALALAATAKETQDALPSLVTQLPHLELSQSKKVNLEDLTPPDPATCPRYHLLSNLNMPGTHIKVLNADTLEAAMQMRLGATSANPDNKNSTQATHPKNMRVAVLNLASDKNPGGGWLRGSAAQEEALCYRSSLSLSLQRGYYPFMPFDGVYTGDVVIVRSSMAEGHELLVPGVPAAGLPVVSVISVAGIRHPMISTDKQAFAVKKDRNLTKDKMRLVLRIAAHERHEMLVLGAIGCGAFRNPPRDVAKCWLEVLQEDEFKGGWWRDIWFAIFDVKNEGNFQVFEEILGGQIV</sequence>
<dbReference type="GeneID" id="70129368"/>
<dbReference type="SUPFAM" id="SSF52949">
    <property type="entry name" value="Macro domain-like"/>
    <property type="match status" value="1"/>
</dbReference>
<proteinExistence type="predicted"/>
<evidence type="ECO:0000259" key="1">
    <source>
        <dbReference type="Pfam" id="PF10021"/>
    </source>
</evidence>
<dbReference type="NCBIfam" id="TIGR02452">
    <property type="entry name" value="TIGR02452 family protein"/>
    <property type="match status" value="1"/>
</dbReference>
<gene>
    <name evidence="2" type="ORF">BKA67DRAFT_538496</name>
</gene>
<dbReference type="Gene3D" id="3.40.220.10">
    <property type="entry name" value="Leucine Aminopeptidase, subunit E, domain 1"/>
    <property type="match status" value="1"/>
</dbReference>
<dbReference type="PANTHER" id="PTHR35596">
    <property type="entry name" value="DUF2263 DOMAIN-CONTAINING PROTEIN"/>
    <property type="match status" value="1"/>
</dbReference>
<keyword evidence="3" id="KW-1185">Reference proteome</keyword>
<protein>
    <recommendedName>
        <fullName evidence="1">Microbial-type PARG catalytic domain-containing protein</fullName>
    </recommendedName>
</protein>
<dbReference type="AlphaFoldDB" id="A0A9P8UEI4"/>
<evidence type="ECO:0000313" key="2">
    <source>
        <dbReference type="EMBL" id="KAH6648461.1"/>
    </source>
</evidence>